<dbReference type="AlphaFoldDB" id="A0A917YWH9"/>
<reference evidence="4" key="2">
    <citation type="submission" date="2020-09" db="EMBL/GenBank/DDBJ databases">
        <authorList>
            <person name="Sun Q."/>
            <person name="Zhou Y."/>
        </authorList>
    </citation>
    <scope>NUCLEOTIDE SEQUENCE</scope>
    <source>
        <strain evidence="4">CGMCC 4.7368</strain>
    </source>
</reference>
<dbReference type="PANTHER" id="PTHR11941">
    <property type="entry name" value="ENOYL-COA HYDRATASE-RELATED"/>
    <property type="match status" value="1"/>
</dbReference>
<gene>
    <name evidence="4" type="ORF">GCM10012289_21260</name>
</gene>
<evidence type="ECO:0000313" key="5">
    <source>
        <dbReference type="Proteomes" id="UP000646523"/>
    </source>
</evidence>
<comment type="caution">
    <text evidence="4">The sequence shown here is derived from an EMBL/GenBank/DDBJ whole genome shotgun (WGS) entry which is preliminary data.</text>
</comment>
<keyword evidence="2" id="KW-0443">Lipid metabolism</keyword>
<comment type="similarity">
    <text evidence="1">Belongs to the enoyl-CoA hydratase/isomerase family.</text>
</comment>
<evidence type="ECO:0008006" key="6">
    <source>
        <dbReference type="Google" id="ProtNLM"/>
    </source>
</evidence>
<dbReference type="InterPro" id="IPR001753">
    <property type="entry name" value="Enoyl-CoA_hydra/iso"/>
</dbReference>
<evidence type="ECO:0000256" key="2">
    <source>
        <dbReference type="ARBA" id="ARBA00023098"/>
    </source>
</evidence>
<dbReference type="InterPro" id="IPR029045">
    <property type="entry name" value="ClpP/crotonase-like_dom_sf"/>
</dbReference>
<dbReference type="CDD" id="cd06558">
    <property type="entry name" value="crotonase-like"/>
    <property type="match status" value="1"/>
</dbReference>
<dbReference type="Pfam" id="PF00378">
    <property type="entry name" value="ECH_1"/>
    <property type="match status" value="1"/>
</dbReference>
<sequence length="227" mass="23564">MGEPLRVRREGALVRATLDRPPVNALDSATYRRLAEVAAETRPEECLLIDAAGRAFSAGQDLREHERATAAGRLGESLTEGAGALAAVLRCPAPVVVAVQGPAIGAGALLAAAADLAVFADDAWLRVPELDVGVTVGYAVLSRLLPPPMARRALLTSERVEAPVLDRLGAAVVVPPADLAEVAAGLAAGLLGKPSGMVALARRSWGGGERERAARAYEAEVRDFLAR</sequence>
<protein>
    <recommendedName>
        <fullName evidence="6">Enoyl-CoA hydratase/isomerase family protein</fullName>
    </recommendedName>
</protein>
<organism evidence="4 5">
    <name type="scientific">Nonomuraea cavernae</name>
    <dbReference type="NCBI Taxonomy" id="2045107"/>
    <lineage>
        <taxon>Bacteria</taxon>
        <taxon>Bacillati</taxon>
        <taxon>Actinomycetota</taxon>
        <taxon>Actinomycetes</taxon>
        <taxon>Streptosporangiales</taxon>
        <taxon>Streptosporangiaceae</taxon>
        <taxon>Nonomuraea</taxon>
    </lineage>
</organism>
<dbReference type="GO" id="GO:0016829">
    <property type="term" value="F:lyase activity"/>
    <property type="evidence" value="ECO:0007669"/>
    <property type="project" value="UniProtKB-KW"/>
</dbReference>
<dbReference type="SUPFAM" id="SSF52096">
    <property type="entry name" value="ClpP/crotonase"/>
    <property type="match status" value="1"/>
</dbReference>
<dbReference type="Proteomes" id="UP000646523">
    <property type="component" value="Unassembled WGS sequence"/>
</dbReference>
<evidence type="ECO:0000256" key="3">
    <source>
        <dbReference type="ARBA" id="ARBA00023239"/>
    </source>
</evidence>
<dbReference type="PANTHER" id="PTHR11941:SF169">
    <property type="entry name" value="(7AS)-7A-METHYL-1,5-DIOXO-2,3,5,6,7,7A-HEXAHYDRO-1H-INDENE-CARBOXYL-COA HYDROLASE"/>
    <property type="match status" value="1"/>
</dbReference>
<evidence type="ECO:0000313" key="4">
    <source>
        <dbReference type="EMBL" id="GGO66674.1"/>
    </source>
</evidence>
<name>A0A917YWH9_9ACTN</name>
<dbReference type="Gene3D" id="3.90.226.10">
    <property type="entry name" value="2-enoyl-CoA Hydratase, Chain A, domain 1"/>
    <property type="match status" value="1"/>
</dbReference>
<accession>A0A917YWH9</accession>
<keyword evidence="5" id="KW-1185">Reference proteome</keyword>
<dbReference type="GO" id="GO:0006635">
    <property type="term" value="P:fatty acid beta-oxidation"/>
    <property type="evidence" value="ECO:0007669"/>
    <property type="project" value="TreeGrafter"/>
</dbReference>
<evidence type="ECO:0000256" key="1">
    <source>
        <dbReference type="ARBA" id="ARBA00005254"/>
    </source>
</evidence>
<keyword evidence="3" id="KW-0456">Lyase</keyword>
<dbReference type="RefSeq" id="WP_189123838.1">
    <property type="nucleotide sequence ID" value="NZ_BMNH01000004.1"/>
</dbReference>
<reference evidence="4" key="1">
    <citation type="journal article" date="2014" name="Int. J. Syst. Evol. Microbiol.">
        <title>Complete genome sequence of Corynebacterium casei LMG S-19264T (=DSM 44701T), isolated from a smear-ripened cheese.</title>
        <authorList>
            <consortium name="US DOE Joint Genome Institute (JGI-PGF)"/>
            <person name="Walter F."/>
            <person name="Albersmeier A."/>
            <person name="Kalinowski J."/>
            <person name="Ruckert C."/>
        </authorList>
    </citation>
    <scope>NUCLEOTIDE SEQUENCE</scope>
    <source>
        <strain evidence="4">CGMCC 4.7368</strain>
    </source>
</reference>
<dbReference type="EMBL" id="BMNH01000004">
    <property type="protein sequence ID" value="GGO66674.1"/>
    <property type="molecule type" value="Genomic_DNA"/>
</dbReference>
<proteinExistence type="inferred from homology"/>